<organism evidence="1 2">
    <name type="scientific">Dallia pectoralis</name>
    <name type="common">Alaska blackfish</name>
    <dbReference type="NCBI Taxonomy" id="75939"/>
    <lineage>
        <taxon>Eukaryota</taxon>
        <taxon>Metazoa</taxon>
        <taxon>Chordata</taxon>
        <taxon>Craniata</taxon>
        <taxon>Vertebrata</taxon>
        <taxon>Euteleostomi</taxon>
        <taxon>Actinopterygii</taxon>
        <taxon>Neopterygii</taxon>
        <taxon>Teleostei</taxon>
        <taxon>Protacanthopterygii</taxon>
        <taxon>Esociformes</taxon>
        <taxon>Umbridae</taxon>
        <taxon>Dallia</taxon>
    </lineage>
</organism>
<dbReference type="EMBL" id="CM055744">
    <property type="protein sequence ID" value="KAJ7999036.1"/>
    <property type="molecule type" value="Genomic_DNA"/>
</dbReference>
<proteinExistence type="predicted"/>
<protein>
    <submittedName>
        <fullName evidence="1">Uncharacterized protein</fullName>
    </submittedName>
</protein>
<keyword evidence="2" id="KW-1185">Reference proteome</keyword>
<sequence length="95" mass="11106">MLRPSAILHRLSSAERNYYIGNRVLLASRSPMRNTATSWSGRRVPGLNKIRSVFIVDKCHNYEIVRCHAFSVTLWYQDNQTCAMHVMEMDRHLLN</sequence>
<dbReference type="Proteomes" id="UP001157502">
    <property type="component" value="Chromosome 17"/>
</dbReference>
<accession>A0ACC2G633</accession>
<reference evidence="1" key="1">
    <citation type="submission" date="2021-05" db="EMBL/GenBank/DDBJ databases">
        <authorList>
            <person name="Pan Q."/>
            <person name="Jouanno E."/>
            <person name="Zahm M."/>
            <person name="Klopp C."/>
            <person name="Cabau C."/>
            <person name="Louis A."/>
            <person name="Berthelot C."/>
            <person name="Parey E."/>
            <person name="Roest Crollius H."/>
            <person name="Montfort J."/>
            <person name="Robinson-Rechavi M."/>
            <person name="Bouchez O."/>
            <person name="Lampietro C."/>
            <person name="Lopez Roques C."/>
            <person name="Donnadieu C."/>
            <person name="Postlethwait J."/>
            <person name="Bobe J."/>
            <person name="Dillon D."/>
            <person name="Chandos A."/>
            <person name="von Hippel F."/>
            <person name="Guiguen Y."/>
        </authorList>
    </citation>
    <scope>NUCLEOTIDE SEQUENCE</scope>
    <source>
        <strain evidence="1">YG-Jan2019</strain>
    </source>
</reference>
<gene>
    <name evidence="1" type="ORF">DPEC_G00211220</name>
</gene>
<comment type="caution">
    <text evidence="1">The sequence shown here is derived from an EMBL/GenBank/DDBJ whole genome shotgun (WGS) entry which is preliminary data.</text>
</comment>
<name>A0ACC2G633_DALPE</name>
<evidence type="ECO:0000313" key="2">
    <source>
        <dbReference type="Proteomes" id="UP001157502"/>
    </source>
</evidence>
<feature type="non-terminal residue" evidence="1">
    <location>
        <position position="95"/>
    </location>
</feature>
<evidence type="ECO:0000313" key="1">
    <source>
        <dbReference type="EMBL" id="KAJ7999036.1"/>
    </source>
</evidence>